<feature type="transmembrane region" description="Helical" evidence="5">
    <location>
        <begin position="216"/>
        <end position="234"/>
    </location>
</feature>
<dbReference type="GO" id="GO:0004252">
    <property type="term" value="F:serine-type endopeptidase activity"/>
    <property type="evidence" value="ECO:0007669"/>
    <property type="project" value="InterPro"/>
</dbReference>
<evidence type="ECO:0000313" key="8">
    <source>
        <dbReference type="Proteomes" id="UP000008553"/>
    </source>
</evidence>
<feature type="transmembrane region" description="Helical" evidence="5">
    <location>
        <begin position="187"/>
        <end position="204"/>
    </location>
</feature>
<organism evidence="7 8">
    <name type="scientific">Plasmodium yoelii yoelii</name>
    <dbReference type="NCBI Taxonomy" id="73239"/>
    <lineage>
        <taxon>Eukaryota</taxon>
        <taxon>Sar</taxon>
        <taxon>Alveolata</taxon>
        <taxon>Apicomplexa</taxon>
        <taxon>Aconoidasida</taxon>
        <taxon>Haemosporida</taxon>
        <taxon>Plasmodiidae</taxon>
        <taxon>Plasmodium</taxon>
        <taxon>Plasmodium (Vinckeia)</taxon>
    </lineage>
</organism>
<comment type="subcellular location">
    <subcellularLocation>
        <location evidence="1">Membrane</location>
        <topology evidence="1">Multi-pass membrane protein</topology>
    </subcellularLocation>
</comment>
<dbReference type="Proteomes" id="UP000008553">
    <property type="component" value="Unassembled WGS sequence"/>
</dbReference>
<dbReference type="STRING" id="73239.Q7RJ86"/>
<keyword evidence="4 5" id="KW-0472">Membrane</keyword>
<gene>
    <name evidence="7" type="ORF">PY03377</name>
</gene>
<sequence length="257" mass="30109">MRFLMNYQNIPNDDVFDDSELLLIKYARSFYKTFKKNIKFIQILFPSYKPHYVTIIFSIFLYIFFFGYNIYFFNKYNPLFIREDVLINIGINREIISNKLHFHKLITATLVHPNIWSLIIWTDSHYSINVAQLGTSTILSGIMGLFLQEVTSNFKKIKGKIEIIGTYLFTIVPMYLTIAMFPHNGNIMGNLGGLFGGYCYPYIFNVIRMNRGPGNTARLVHIGLMGLFLISYLYKCKNSMEIFYIFSKILNANFHNF</sequence>
<dbReference type="AlphaFoldDB" id="Q7RJ86"/>
<name>Q7RJ86_PLAYO</name>
<dbReference type="InterPro" id="IPR022764">
    <property type="entry name" value="Peptidase_S54_rhomboid_dom"/>
</dbReference>
<evidence type="ECO:0000259" key="6">
    <source>
        <dbReference type="Pfam" id="PF01694"/>
    </source>
</evidence>
<dbReference type="EMBL" id="AABL01000969">
    <property type="protein sequence ID" value="EAA22944.1"/>
    <property type="molecule type" value="Genomic_DNA"/>
</dbReference>
<keyword evidence="2 5" id="KW-0812">Transmembrane</keyword>
<dbReference type="SUPFAM" id="SSF144091">
    <property type="entry name" value="Rhomboid-like"/>
    <property type="match status" value="1"/>
</dbReference>
<keyword evidence="8" id="KW-1185">Reference proteome</keyword>
<dbReference type="Pfam" id="PF01694">
    <property type="entry name" value="Rhomboid"/>
    <property type="match status" value="1"/>
</dbReference>
<evidence type="ECO:0000256" key="5">
    <source>
        <dbReference type="SAM" id="Phobius"/>
    </source>
</evidence>
<dbReference type="PaxDb" id="73239-Q7RJ86"/>
<feature type="transmembrane region" description="Helical" evidence="5">
    <location>
        <begin position="159"/>
        <end position="181"/>
    </location>
</feature>
<accession>Q7RJ86</accession>
<dbReference type="GO" id="GO:0016020">
    <property type="term" value="C:membrane"/>
    <property type="evidence" value="ECO:0007669"/>
    <property type="project" value="UniProtKB-SubCell"/>
</dbReference>
<evidence type="ECO:0000313" key="7">
    <source>
        <dbReference type="EMBL" id="EAA22944.1"/>
    </source>
</evidence>
<feature type="transmembrane region" description="Helical" evidence="5">
    <location>
        <begin position="52"/>
        <end position="73"/>
    </location>
</feature>
<reference evidence="7 8" key="1">
    <citation type="journal article" date="2002" name="Nature">
        <title>Genome sequence and comparative analysis of the model rodent malaria parasite Plasmodium yoelii yoelii.</title>
        <authorList>
            <person name="Carlton J.M."/>
            <person name="Angiuoli S.V."/>
            <person name="Suh B.B."/>
            <person name="Kooij T.W."/>
            <person name="Pertea M."/>
            <person name="Silva J.C."/>
            <person name="Ermolaeva M.D."/>
            <person name="Allen J.E."/>
            <person name="Selengut J.D."/>
            <person name="Koo H.L."/>
            <person name="Peterson J.D."/>
            <person name="Pop M."/>
            <person name="Kosack D.S."/>
            <person name="Shumway M.F."/>
            <person name="Bidwell S.L."/>
            <person name="Shallom S.J."/>
            <person name="van Aken S.E."/>
            <person name="Riedmuller S.B."/>
            <person name="Feldblyum T.V."/>
            <person name="Cho J.K."/>
            <person name="Quackenbush J."/>
            <person name="Sedegah M."/>
            <person name="Shoaibi A."/>
            <person name="Cummings L.M."/>
            <person name="Florens L."/>
            <person name="Yates J.R."/>
            <person name="Raine J.D."/>
            <person name="Sinden R.E."/>
            <person name="Harris M.A."/>
            <person name="Cunningham D.A."/>
            <person name="Preiser P.R."/>
            <person name="Bergman L.W."/>
            <person name="Vaidya A.B."/>
            <person name="van Lin L.H."/>
            <person name="Janse C.J."/>
            <person name="Waters A.P."/>
            <person name="Smith H.O."/>
            <person name="White O.R."/>
            <person name="Salzberg S.L."/>
            <person name="Venter J.C."/>
            <person name="Fraser C.M."/>
            <person name="Hoffman S.L."/>
            <person name="Gardner M.J."/>
            <person name="Carucci D.J."/>
        </authorList>
    </citation>
    <scope>NUCLEOTIDE SEQUENCE [LARGE SCALE GENOMIC DNA]</scope>
    <source>
        <strain evidence="7 8">17XNL</strain>
    </source>
</reference>
<comment type="caution">
    <text evidence="7">The sequence shown here is derived from an EMBL/GenBank/DDBJ whole genome shotgun (WGS) entry which is preliminary data.</text>
</comment>
<evidence type="ECO:0000256" key="4">
    <source>
        <dbReference type="ARBA" id="ARBA00023136"/>
    </source>
</evidence>
<dbReference type="InParanoid" id="Q7RJ86"/>
<evidence type="ECO:0000256" key="3">
    <source>
        <dbReference type="ARBA" id="ARBA00022989"/>
    </source>
</evidence>
<keyword evidence="3 5" id="KW-1133">Transmembrane helix</keyword>
<dbReference type="InterPro" id="IPR035952">
    <property type="entry name" value="Rhomboid-like_sf"/>
</dbReference>
<protein>
    <recommendedName>
        <fullName evidence="6">Peptidase S54 rhomboid domain-containing protein</fullName>
    </recommendedName>
</protein>
<evidence type="ECO:0000256" key="2">
    <source>
        <dbReference type="ARBA" id="ARBA00022692"/>
    </source>
</evidence>
<proteinExistence type="predicted"/>
<feature type="domain" description="Peptidase S54 rhomboid" evidence="6">
    <location>
        <begin position="131"/>
        <end position="204"/>
    </location>
</feature>
<evidence type="ECO:0000256" key="1">
    <source>
        <dbReference type="ARBA" id="ARBA00004141"/>
    </source>
</evidence>